<dbReference type="InterPro" id="IPR036116">
    <property type="entry name" value="FN3_sf"/>
</dbReference>
<dbReference type="InterPro" id="IPR012334">
    <property type="entry name" value="Pectin_lyas_fold"/>
</dbReference>
<dbReference type="PANTHER" id="PTHR42970">
    <property type="entry name" value="PECTATE LYASE C-RELATED"/>
    <property type="match status" value="1"/>
</dbReference>
<dbReference type="Gene3D" id="1.20.1270.90">
    <property type="entry name" value="AF1782-like"/>
    <property type="match status" value="1"/>
</dbReference>
<evidence type="ECO:0000313" key="6">
    <source>
        <dbReference type="EMBL" id="MBM6660285.1"/>
    </source>
</evidence>
<keyword evidence="2" id="KW-0325">Glycoprotein</keyword>
<feature type="compositionally biased region" description="Acidic residues" evidence="3">
    <location>
        <begin position="369"/>
        <end position="378"/>
    </location>
</feature>
<dbReference type="Gene3D" id="2.160.20.10">
    <property type="entry name" value="Single-stranded right-handed beta-helix, Pectin lyase-like"/>
    <property type="match status" value="1"/>
</dbReference>
<sequence>MKKSLLMLPALMMCAQANSQQLAFPGAEGFGAYATGGRGGTVVHVTNLNASGPGSLADAVSQPNRTVVFDVGGVIDITGQNLTIASNLTIAGQTAPGEGITIYGGRVIMSNSSNVIMRYIRMRGSISMPEDKCTLTMDYCDNVILDHCSISWGRWDNVHIKDANNITYQNCIISEGIEPQRFGAITDGTRNWTISHCLWTNNKSRNPKMKCYLQYYNNVVYNYGIGIVGGHSAADNYQDVMNNYFITGPSSGSSNKYFDQWTETDHLYSTGNYTDDNRDGKLNGRLITDYNGATPMQQPNLKCQAPMNLEPAEDAFHAVMEHAGASRVRDSHDLRIIEQLASLGTKGAFIANEQDVGGIGTLAGADAPADSDGDGMPDEWEKANGTDPDKADANGDADGNGYTNIEDYVNSLAHKSDYIMYPQAVTATLKDPTTVVLTWKNAEEGADKIVVEMSENGVDYTTAAEVEGNATTATIQGLKEGQVYYFRLKAVKGDEQSLYSAAVSVNDEHMRPAGGIPAGTEAFVPQEGMLYRIINYGTVPYNSGTTYAGAPKYLTFNADGTLGSTTDFEWNNPALLWEITPASEGEGQVYIRNYATREYLNPSTETVGDGARVTAVAQAAPFEIVFSTNETVAQSGLQGQVAMFRINSPQNKGQQLRPVTFEDNWIWGNGTIARADMAFTFSSLDASLLGLYTSALDDAIAAAELAAAEATVGNVTLGYPEEAYSDFTAAIAEAKATAGKAAAGNATQAEVDAAAEAMAAARKAFDGARIMTLAGYDSKKVHNIYSYGTISNSSTVDATAQVERRYLATVKKEDGITDSLVFIVGLSEEQIAAGQADPVSAMPEAQWNIEPGDGGCAYISNTKTGTYLRIAGTLSAEPVTVYPYYAKDDNGKHAFYIETSPDNNRCLNVGTPDADGKGGSIAFAWPADRTRLRWVVDELDIASAIKGTGNNGGRGKPTATEYYNMQGMRLDNVPHNGIYIVKTTFADGTVTTHKATR</sequence>
<organism evidence="6 7">
    <name type="scientific">Marseilla massiliensis</name>
    <dbReference type="NCBI Taxonomy" id="1841864"/>
    <lineage>
        <taxon>Bacteria</taxon>
        <taxon>Pseudomonadati</taxon>
        <taxon>Bacteroidota</taxon>
        <taxon>Bacteroidia</taxon>
        <taxon>Bacteroidales</taxon>
        <taxon>Prevotellaceae</taxon>
        <taxon>Marseilla</taxon>
    </lineage>
</organism>
<feature type="domain" description="Fibronectin type-III" evidence="5">
    <location>
        <begin position="421"/>
        <end position="513"/>
    </location>
</feature>
<dbReference type="AlphaFoldDB" id="A0A938WJ62"/>
<dbReference type="InterPro" id="IPR013783">
    <property type="entry name" value="Ig-like_fold"/>
</dbReference>
<dbReference type="GO" id="GO:0046872">
    <property type="term" value="F:metal ion binding"/>
    <property type="evidence" value="ECO:0007669"/>
    <property type="project" value="UniProtKB-KW"/>
</dbReference>
<keyword evidence="7" id="KW-1185">Reference proteome</keyword>
<proteinExistence type="predicted"/>
<accession>A0A938WJ62</accession>
<dbReference type="CDD" id="cd00063">
    <property type="entry name" value="FN3"/>
    <property type="match status" value="1"/>
</dbReference>
<evidence type="ECO:0000259" key="5">
    <source>
        <dbReference type="PROSITE" id="PS50853"/>
    </source>
</evidence>
<feature type="region of interest" description="Disordered" evidence="3">
    <location>
        <begin position="365"/>
        <end position="399"/>
    </location>
</feature>
<evidence type="ECO:0000256" key="3">
    <source>
        <dbReference type="SAM" id="MobiDB-lite"/>
    </source>
</evidence>
<comment type="caution">
    <text evidence="6">The sequence shown here is derived from an EMBL/GenBank/DDBJ whole genome shotgun (WGS) entry which is preliminary data.</text>
</comment>
<gene>
    <name evidence="6" type="ORF">H6B30_00700</name>
</gene>
<evidence type="ECO:0000256" key="2">
    <source>
        <dbReference type="ARBA" id="ARBA00023180"/>
    </source>
</evidence>
<dbReference type="SUPFAM" id="SSF51126">
    <property type="entry name" value="Pectin lyase-like"/>
    <property type="match status" value="1"/>
</dbReference>
<dbReference type="SUPFAM" id="SSF49265">
    <property type="entry name" value="Fibronectin type III"/>
    <property type="match status" value="1"/>
</dbReference>
<dbReference type="Pfam" id="PF00041">
    <property type="entry name" value="fn3"/>
    <property type="match status" value="1"/>
</dbReference>
<protein>
    <submittedName>
        <fullName evidence="6">Fibronectin type III domain-containing protein</fullName>
    </submittedName>
</protein>
<dbReference type="SMART" id="SM00060">
    <property type="entry name" value="FN3"/>
    <property type="match status" value="1"/>
</dbReference>
<evidence type="ECO:0000313" key="7">
    <source>
        <dbReference type="Proteomes" id="UP000764045"/>
    </source>
</evidence>
<name>A0A938WJ62_9BACT</name>
<dbReference type="PROSITE" id="PS50853">
    <property type="entry name" value="FN3"/>
    <property type="match status" value="1"/>
</dbReference>
<dbReference type="InterPro" id="IPR052063">
    <property type="entry name" value="Polysaccharide_Lyase_1"/>
</dbReference>
<dbReference type="InterPro" id="IPR011050">
    <property type="entry name" value="Pectin_lyase_fold/virulence"/>
</dbReference>
<dbReference type="RefSeq" id="WP_205106895.1">
    <property type="nucleotide sequence ID" value="NZ_JACJJL010000001.1"/>
</dbReference>
<evidence type="ECO:0000256" key="1">
    <source>
        <dbReference type="ARBA" id="ARBA00022723"/>
    </source>
</evidence>
<feature type="compositionally biased region" description="Basic and acidic residues" evidence="3">
    <location>
        <begin position="379"/>
        <end position="393"/>
    </location>
</feature>
<dbReference type="Gene3D" id="2.60.40.10">
    <property type="entry name" value="Immunoglobulins"/>
    <property type="match status" value="1"/>
</dbReference>
<dbReference type="PANTHER" id="PTHR42970:SF1">
    <property type="entry name" value="PECTATE LYASE C-RELATED"/>
    <property type="match status" value="1"/>
</dbReference>
<dbReference type="EMBL" id="JACJJL010000001">
    <property type="protein sequence ID" value="MBM6660285.1"/>
    <property type="molecule type" value="Genomic_DNA"/>
</dbReference>
<dbReference type="Proteomes" id="UP000764045">
    <property type="component" value="Unassembled WGS sequence"/>
</dbReference>
<evidence type="ECO:0000256" key="4">
    <source>
        <dbReference type="SAM" id="SignalP"/>
    </source>
</evidence>
<reference evidence="6 7" key="1">
    <citation type="journal article" date="2021" name="Sci. Rep.">
        <title>The distribution of antibiotic resistance genes in chicken gut microbiota commensals.</title>
        <authorList>
            <person name="Juricova H."/>
            <person name="Matiasovicova J."/>
            <person name="Kubasova T."/>
            <person name="Cejkova D."/>
            <person name="Rychlik I."/>
        </authorList>
    </citation>
    <scope>NUCLEOTIDE SEQUENCE [LARGE SCALE GENOMIC DNA]</scope>
    <source>
        <strain evidence="6 7">An819</strain>
    </source>
</reference>
<feature type="chain" id="PRO_5036792842" evidence="4">
    <location>
        <begin position="20"/>
        <end position="997"/>
    </location>
</feature>
<feature type="signal peptide" evidence="4">
    <location>
        <begin position="1"/>
        <end position="19"/>
    </location>
</feature>
<keyword evidence="1" id="KW-0479">Metal-binding</keyword>
<dbReference type="InterPro" id="IPR003961">
    <property type="entry name" value="FN3_dom"/>
</dbReference>
<keyword evidence="4" id="KW-0732">Signal</keyword>